<protein>
    <submittedName>
        <fullName evidence="2">TerB family tellurite resistance protein</fullName>
    </submittedName>
</protein>
<evidence type="ECO:0000259" key="1">
    <source>
        <dbReference type="Pfam" id="PF05099"/>
    </source>
</evidence>
<dbReference type="Proteomes" id="UP001379533">
    <property type="component" value="Chromosome"/>
</dbReference>
<dbReference type="InterPro" id="IPR007791">
    <property type="entry name" value="DjlA_N"/>
</dbReference>
<dbReference type="EMBL" id="CP089982">
    <property type="protein sequence ID" value="WXA99614.1"/>
    <property type="molecule type" value="Genomic_DNA"/>
</dbReference>
<keyword evidence="3" id="KW-1185">Reference proteome</keyword>
<dbReference type="SUPFAM" id="SSF158682">
    <property type="entry name" value="TerB-like"/>
    <property type="match status" value="1"/>
</dbReference>
<accession>A0ABZ2KM74</accession>
<name>A0ABZ2KM74_9BACT</name>
<dbReference type="RefSeq" id="WP_394850255.1">
    <property type="nucleotide sequence ID" value="NZ_CP089982.1"/>
</dbReference>
<dbReference type="Pfam" id="PF05099">
    <property type="entry name" value="TerB"/>
    <property type="match status" value="1"/>
</dbReference>
<organism evidence="2 3">
    <name type="scientific">Pendulispora brunnea</name>
    <dbReference type="NCBI Taxonomy" id="2905690"/>
    <lineage>
        <taxon>Bacteria</taxon>
        <taxon>Pseudomonadati</taxon>
        <taxon>Myxococcota</taxon>
        <taxon>Myxococcia</taxon>
        <taxon>Myxococcales</taxon>
        <taxon>Sorangiineae</taxon>
        <taxon>Pendulisporaceae</taxon>
        <taxon>Pendulispora</taxon>
    </lineage>
</organism>
<gene>
    <name evidence="2" type="ORF">LZC95_22710</name>
</gene>
<evidence type="ECO:0000313" key="3">
    <source>
        <dbReference type="Proteomes" id="UP001379533"/>
    </source>
</evidence>
<dbReference type="InterPro" id="IPR029024">
    <property type="entry name" value="TerB-like"/>
</dbReference>
<dbReference type="Gene3D" id="1.10.3680.10">
    <property type="entry name" value="TerB-like"/>
    <property type="match status" value="1"/>
</dbReference>
<sequence length="177" mass="19575">MIPWLSSSTISRLRDQLRLRGQRPSVVLPENVTPDLAETLRLLDEYGPLCDAMYMMMSADGQVTNNEREVLTGALRNLSGDTLRTVHIEAMLEAAAKKTAEDGREKRMHDIIETLQEDTTRGEVAFVLAAAIAFADNAIADQENEVLNQFAEGLGIDEERANELLDSVEEDLRAMGG</sequence>
<proteinExistence type="predicted"/>
<evidence type="ECO:0000313" key="2">
    <source>
        <dbReference type="EMBL" id="WXA99614.1"/>
    </source>
</evidence>
<feature type="domain" description="Co-chaperone DjlA N-terminal" evidence="1">
    <location>
        <begin position="53"/>
        <end position="162"/>
    </location>
</feature>
<reference evidence="2 3" key="1">
    <citation type="submission" date="2021-12" db="EMBL/GenBank/DDBJ databases">
        <title>Discovery of the Pendulisporaceae a myxobacterial family with distinct sporulation behavior and unique specialized metabolism.</title>
        <authorList>
            <person name="Garcia R."/>
            <person name="Popoff A."/>
            <person name="Bader C.D."/>
            <person name="Loehr J."/>
            <person name="Walesch S."/>
            <person name="Walt C."/>
            <person name="Boldt J."/>
            <person name="Bunk B."/>
            <person name="Haeckl F.J.F.P.J."/>
            <person name="Gunesch A.P."/>
            <person name="Birkelbach J."/>
            <person name="Nuebel U."/>
            <person name="Pietschmann T."/>
            <person name="Bach T."/>
            <person name="Mueller R."/>
        </authorList>
    </citation>
    <scope>NUCLEOTIDE SEQUENCE [LARGE SCALE GENOMIC DNA]</scope>
    <source>
        <strain evidence="2 3">MSr12523</strain>
    </source>
</reference>